<dbReference type="AlphaFoldDB" id="A0A0X3XF31"/>
<accession>A0A0X3XF31</accession>
<feature type="transmembrane region" description="Helical" evidence="2">
    <location>
        <begin position="92"/>
        <end position="110"/>
    </location>
</feature>
<sequence length="368" mass="39159">MRVSPDLTRIGGETRSSRALFVVPFAIILAVTLTDLTTPPSVHLSPFLIAAPAITASFAGAGGTAVVGALAVGAQAVIGASQGGLMTANHQAQIVALIVISGLVTSFRYATDRHRRRLSQVRSVAVAAQEVLLRPLPERIGELRIASLYLAADEEAQIGGDLYAAVRTERATRLVIGDVRGKGLAAIGDAAVLIGAFRGSAYRNLSLPGIAAHMGSAMCWNWRHIADDERNYLESFVTAVVLDVYDDGPVTGMVNCGHPPPLLLHRGEIATLDVGEPAVPLGLEVPKERDYQVETFRFEYGDLLVLHTDGVVEARDDVGAFYPLRERLAVWRGGGPQALVDYLHADLLRHTGGVVNDDAAIVVIARCP</sequence>
<reference evidence="5" key="1">
    <citation type="submission" date="2015-10" db="EMBL/GenBank/DDBJ databases">
        <authorList>
            <person name="Ju K.-S."/>
            <person name="Doroghazi J.R."/>
            <person name="Metcalf W.W."/>
        </authorList>
    </citation>
    <scope>NUCLEOTIDE SEQUENCE [LARGE SCALE GENOMIC DNA]</scope>
    <source>
        <strain evidence="5">NRRL F-8817</strain>
    </source>
</reference>
<feature type="transmembrane region" description="Helical" evidence="2">
    <location>
        <begin position="48"/>
        <end position="72"/>
    </location>
</feature>
<keyword evidence="1" id="KW-0378">Hydrolase</keyword>
<keyword evidence="2" id="KW-0472">Membrane</keyword>
<dbReference type="Gene3D" id="3.60.40.10">
    <property type="entry name" value="PPM-type phosphatase domain"/>
    <property type="match status" value="1"/>
</dbReference>
<evidence type="ECO:0000313" key="5">
    <source>
        <dbReference type="Proteomes" id="UP000053413"/>
    </source>
</evidence>
<dbReference type="SUPFAM" id="SSF81606">
    <property type="entry name" value="PP2C-like"/>
    <property type="match status" value="1"/>
</dbReference>
<gene>
    <name evidence="4" type="ORF">ADL28_01985</name>
</gene>
<evidence type="ECO:0000313" key="4">
    <source>
        <dbReference type="EMBL" id="KUL67186.1"/>
    </source>
</evidence>
<dbReference type="PANTHER" id="PTHR43156">
    <property type="entry name" value="STAGE II SPORULATION PROTEIN E-RELATED"/>
    <property type="match status" value="1"/>
</dbReference>
<feature type="domain" description="PPM-type phosphatase" evidence="3">
    <location>
        <begin position="143"/>
        <end position="366"/>
    </location>
</feature>
<keyword evidence="2" id="KW-1133">Transmembrane helix</keyword>
<dbReference type="InterPro" id="IPR052016">
    <property type="entry name" value="Bact_Sigma-Reg"/>
</dbReference>
<dbReference type="OrthoDB" id="311904at2"/>
<evidence type="ECO:0000256" key="1">
    <source>
        <dbReference type="ARBA" id="ARBA00022801"/>
    </source>
</evidence>
<feature type="transmembrane region" description="Helical" evidence="2">
    <location>
        <begin position="20"/>
        <end position="36"/>
    </location>
</feature>
<name>A0A0X3XF31_STRVO</name>
<comment type="caution">
    <text evidence="4">The sequence shown here is derived from an EMBL/GenBank/DDBJ whole genome shotgun (WGS) entry which is preliminary data.</text>
</comment>
<dbReference type="SMART" id="SM00331">
    <property type="entry name" value="PP2C_SIG"/>
    <property type="match status" value="1"/>
</dbReference>
<evidence type="ECO:0000256" key="2">
    <source>
        <dbReference type="SAM" id="Phobius"/>
    </source>
</evidence>
<dbReference type="EMBL" id="LLZJ01000003">
    <property type="protein sequence ID" value="KUL67186.1"/>
    <property type="molecule type" value="Genomic_DNA"/>
</dbReference>
<dbReference type="RefSeq" id="WP_059141972.1">
    <property type="nucleotide sequence ID" value="NZ_LLZJ01000003.1"/>
</dbReference>
<protein>
    <submittedName>
        <fullName evidence="4">Protein phosphatase</fullName>
    </submittedName>
</protein>
<organism evidence="4 5">
    <name type="scientific">Streptomyces violaceusniger</name>
    <dbReference type="NCBI Taxonomy" id="68280"/>
    <lineage>
        <taxon>Bacteria</taxon>
        <taxon>Bacillati</taxon>
        <taxon>Actinomycetota</taxon>
        <taxon>Actinomycetes</taxon>
        <taxon>Kitasatosporales</taxon>
        <taxon>Streptomycetaceae</taxon>
        <taxon>Streptomyces</taxon>
        <taxon>Streptomyces violaceusniger group</taxon>
    </lineage>
</organism>
<keyword evidence="2" id="KW-0812">Transmembrane</keyword>
<dbReference type="PANTHER" id="PTHR43156:SF2">
    <property type="entry name" value="STAGE II SPORULATION PROTEIN E"/>
    <property type="match status" value="1"/>
</dbReference>
<dbReference type="Pfam" id="PF07228">
    <property type="entry name" value="SpoIIE"/>
    <property type="match status" value="1"/>
</dbReference>
<dbReference type="InterPro" id="IPR001932">
    <property type="entry name" value="PPM-type_phosphatase-like_dom"/>
</dbReference>
<proteinExistence type="predicted"/>
<dbReference type="Proteomes" id="UP000053413">
    <property type="component" value="Unassembled WGS sequence"/>
</dbReference>
<evidence type="ECO:0000259" key="3">
    <source>
        <dbReference type="SMART" id="SM00331"/>
    </source>
</evidence>
<dbReference type="GO" id="GO:0016791">
    <property type="term" value="F:phosphatase activity"/>
    <property type="evidence" value="ECO:0007669"/>
    <property type="project" value="TreeGrafter"/>
</dbReference>
<dbReference type="InterPro" id="IPR036457">
    <property type="entry name" value="PPM-type-like_dom_sf"/>
</dbReference>